<evidence type="ECO:0000313" key="2">
    <source>
        <dbReference type="Proteomes" id="UP000239590"/>
    </source>
</evidence>
<dbReference type="AlphaFoldDB" id="A0A2S7IJA4"/>
<name>A0A2S7IJA4_9BACT</name>
<sequence>MKYWPLLVLILSLNAISLFAQRKTLPEKERELQTIFHRLEAAFDLLPGTVILEVRPRHTRQEYLLPPAEMRKSVPRKIVIAESLYDLCQSFGKESSAALAGVLAHELAHYKSDTPSGFAGRLKAIKEEEIKADQLGFRIAYQTGYPSFQVAPALFKKIYQTYKLSITSSLYPSYQERLASITAQAQLIRKEAEWFELATIFYLLQHYEVAQTYLIALQQNFASAEVRNNLGLCLLKQVPFNPKITEFALPFEWDARNRLLNASVREESETEEASLLLTQAQLQFESALRLNPQYIPAHINLACVQFLRGYPELAIRQINDLQNMQGTIPSQAALIRAISQMKLGHIKEAGLDFEQIKEEPTYESQNNYAMYERLAKGTLSRFWDRLVGIWTNPVSTVSQQSPLFPETTIGKAGLHLPYSYIRLPSPDKARVQASRQPDAQLYQVQVGTQWYKLAQTIEGKVYKTRQKKPAYLGQLRSQLTKAYGLPSRQHSFLDTEFWVYDQAHTIFKIQNHRITGWFIYD</sequence>
<accession>A0A2S7IJA4</accession>
<evidence type="ECO:0000313" key="1">
    <source>
        <dbReference type="EMBL" id="PQA56362.1"/>
    </source>
</evidence>
<dbReference type="Gene3D" id="1.25.40.10">
    <property type="entry name" value="Tetratricopeptide repeat domain"/>
    <property type="match status" value="1"/>
</dbReference>
<protein>
    <recommendedName>
        <fullName evidence="3">Peptidase M48 domain-containing protein</fullName>
    </recommendedName>
</protein>
<organism evidence="1 2">
    <name type="scientific">Siphonobacter curvatus</name>
    <dbReference type="NCBI Taxonomy" id="2094562"/>
    <lineage>
        <taxon>Bacteria</taxon>
        <taxon>Pseudomonadati</taxon>
        <taxon>Bacteroidota</taxon>
        <taxon>Cytophagia</taxon>
        <taxon>Cytophagales</taxon>
        <taxon>Cytophagaceae</taxon>
        <taxon>Siphonobacter</taxon>
    </lineage>
</organism>
<gene>
    <name evidence="1" type="ORF">C5O19_18670</name>
</gene>
<keyword evidence="2" id="KW-1185">Reference proteome</keyword>
<dbReference type="InterPro" id="IPR011990">
    <property type="entry name" value="TPR-like_helical_dom_sf"/>
</dbReference>
<dbReference type="RefSeq" id="WP_104714896.1">
    <property type="nucleotide sequence ID" value="NZ_PTRA01000003.1"/>
</dbReference>
<dbReference type="OrthoDB" id="1376641at2"/>
<proteinExistence type="predicted"/>
<reference evidence="2" key="1">
    <citation type="submission" date="2018-02" db="EMBL/GenBank/DDBJ databases">
        <title>Genome sequencing of Solimonas sp. HR-BB.</title>
        <authorList>
            <person name="Lee Y."/>
            <person name="Jeon C.O."/>
        </authorList>
    </citation>
    <scope>NUCLEOTIDE SEQUENCE [LARGE SCALE GENOMIC DNA]</scope>
    <source>
        <strain evidence="2">HR-U</strain>
    </source>
</reference>
<comment type="caution">
    <text evidence="1">The sequence shown here is derived from an EMBL/GenBank/DDBJ whole genome shotgun (WGS) entry which is preliminary data.</text>
</comment>
<evidence type="ECO:0008006" key="3">
    <source>
        <dbReference type="Google" id="ProtNLM"/>
    </source>
</evidence>
<dbReference type="Proteomes" id="UP000239590">
    <property type="component" value="Unassembled WGS sequence"/>
</dbReference>
<dbReference type="SUPFAM" id="SSF48452">
    <property type="entry name" value="TPR-like"/>
    <property type="match status" value="1"/>
</dbReference>
<dbReference type="EMBL" id="PTRA01000003">
    <property type="protein sequence ID" value="PQA56362.1"/>
    <property type="molecule type" value="Genomic_DNA"/>
</dbReference>